<dbReference type="Proteomes" id="UP000000753">
    <property type="component" value="Chromosome"/>
</dbReference>
<dbReference type="InterPro" id="IPR016875">
    <property type="entry name" value="UCP028200"/>
</dbReference>
<proteinExistence type="predicted"/>
<reference evidence="1 2" key="1">
    <citation type="journal article" date="2008" name="PLoS ONE">
        <title>Environmental adaptation: genomic analysis of the piezotolerant and psychrotolerant deep-sea iron reducing bacterium Shewanella piezotolerans WP3.</title>
        <authorList>
            <person name="Wang F."/>
            <person name="Wang J."/>
            <person name="Jian H."/>
            <person name="Zhang B."/>
            <person name="Li S."/>
            <person name="Wang F."/>
            <person name="Zeng X."/>
            <person name="Gao L."/>
            <person name="Bartlett D.H."/>
            <person name="Yu J."/>
            <person name="Hu S."/>
            <person name="Xiao X."/>
        </authorList>
    </citation>
    <scope>NUCLEOTIDE SEQUENCE [LARGE SCALE GENOMIC DNA]</scope>
    <source>
        <strain evidence="2">WP3 / JCM 13877</strain>
    </source>
</reference>
<accession>B8CPQ3</accession>
<name>B8CPQ3_SHEPW</name>
<dbReference type="AlphaFoldDB" id="B8CPQ3"/>
<dbReference type="KEGG" id="swp:swp_2903"/>
<dbReference type="Pfam" id="PF19795">
    <property type="entry name" value="DUF6279"/>
    <property type="match status" value="1"/>
</dbReference>
<sequence>MFAGCSTKVGYYFLDWAIEWKLEEYVTLNVEQQQQFEVALDEFLVWHRTQELPRYQAQLSQLLAEFNNQSFTLQSWNDHVVSAKSHWSRVFDFVEPSIVPIISSFSDEQVEQIIAQLRAEEKELNEKYLGKDQAALVKMADERIEKRIQKWMGKLTPTQIAAIHDYNTARSGTLDMWLEYRHDWIRLFSQALKNRRNQVALSHSLSLLMTQPETVKSKAYKAVLENNSKNFGELLINIEKLASSKQKQRFNEKLNTLITELTEISQED</sequence>
<dbReference type="EMBL" id="CP000472">
    <property type="protein sequence ID" value="ACJ29629.1"/>
    <property type="molecule type" value="Genomic_DNA"/>
</dbReference>
<evidence type="ECO:0008006" key="3">
    <source>
        <dbReference type="Google" id="ProtNLM"/>
    </source>
</evidence>
<organism evidence="1 2">
    <name type="scientific">Shewanella piezotolerans (strain WP3 / JCM 13877)</name>
    <dbReference type="NCBI Taxonomy" id="225849"/>
    <lineage>
        <taxon>Bacteria</taxon>
        <taxon>Pseudomonadati</taxon>
        <taxon>Pseudomonadota</taxon>
        <taxon>Gammaproteobacteria</taxon>
        <taxon>Alteromonadales</taxon>
        <taxon>Shewanellaceae</taxon>
        <taxon>Shewanella</taxon>
    </lineage>
</organism>
<protein>
    <recommendedName>
        <fullName evidence="3">Lipoprotein</fullName>
    </recommendedName>
</protein>
<evidence type="ECO:0000313" key="2">
    <source>
        <dbReference type="Proteomes" id="UP000000753"/>
    </source>
</evidence>
<gene>
    <name evidence="1" type="ordered locus">swp_2903</name>
</gene>
<dbReference type="HOGENOM" id="CLU_061560_0_0_6"/>
<evidence type="ECO:0000313" key="1">
    <source>
        <dbReference type="EMBL" id="ACJ29629.1"/>
    </source>
</evidence>
<dbReference type="eggNOG" id="ENOG5032RT1">
    <property type="taxonomic scope" value="Bacteria"/>
</dbReference>
<keyword evidence="2" id="KW-1185">Reference proteome</keyword>
<dbReference type="STRING" id="225849.swp_2903"/>
<dbReference type="PIRSF" id="PIRSF028200">
    <property type="entry name" value="UCP028200"/>
    <property type="match status" value="1"/>
</dbReference>